<organism evidence="2 3">
    <name type="scientific">Saccharospirillum salsuginis</name>
    <dbReference type="NCBI Taxonomy" id="418750"/>
    <lineage>
        <taxon>Bacteria</taxon>
        <taxon>Pseudomonadati</taxon>
        <taxon>Pseudomonadota</taxon>
        <taxon>Gammaproteobacteria</taxon>
        <taxon>Oceanospirillales</taxon>
        <taxon>Saccharospirillaceae</taxon>
        <taxon>Saccharospirillum</taxon>
    </lineage>
</organism>
<evidence type="ECO:0008006" key="4">
    <source>
        <dbReference type="Google" id="ProtNLM"/>
    </source>
</evidence>
<gene>
    <name evidence="2" type="ORF">GCM10007392_28620</name>
</gene>
<keyword evidence="3" id="KW-1185">Reference proteome</keyword>
<dbReference type="Proteomes" id="UP000626148">
    <property type="component" value="Unassembled WGS sequence"/>
</dbReference>
<comment type="caution">
    <text evidence="2">The sequence shown here is derived from an EMBL/GenBank/DDBJ whole genome shotgun (WGS) entry which is preliminary data.</text>
</comment>
<reference evidence="2" key="1">
    <citation type="journal article" date="2014" name="Int. J. Syst. Evol. Microbiol.">
        <title>Complete genome sequence of Corynebacterium casei LMG S-19264T (=DSM 44701T), isolated from a smear-ripened cheese.</title>
        <authorList>
            <consortium name="US DOE Joint Genome Institute (JGI-PGF)"/>
            <person name="Walter F."/>
            <person name="Albersmeier A."/>
            <person name="Kalinowski J."/>
            <person name="Ruckert C."/>
        </authorList>
    </citation>
    <scope>NUCLEOTIDE SEQUENCE</scope>
    <source>
        <strain evidence="2">KCTC 22169</strain>
    </source>
</reference>
<dbReference type="AlphaFoldDB" id="A0A918KFG9"/>
<evidence type="ECO:0000313" key="3">
    <source>
        <dbReference type="Proteomes" id="UP000626148"/>
    </source>
</evidence>
<protein>
    <recommendedName>
        <fullName evidence="4">SPOR domain-containing protein</fullName>
    </recommendedName>
</protein>
<evidence type="ECO:0000313" key="2">
    <source>
        <dbReference type="EMBL" id="GGX59141.1"/>
    </source>
</evidence>
<reference evidence="2" key="2">
    <citation type="submission" date="2020-09" db="EMBL/GenBank/DDBJ databases">
        <authorList>
            <person name="Sun Q."/>
            <person name="Kim S."/>
        </authorList>
    </citation>
    <scope>NUCLEOTIDE SEQUENCE</scope>
    <source>
        <strain evidence="2">KCTC 22169</strain>
    </source>
</reference>
<proteinExistence type="predicted"/>
<sequence>MKRAAVPHRIFPLHRQGLALVAALALAGGAGAVELGLDLGAAGSRLATGWGLATHAQTMFTPEWGLDLGYRYQSKLEYDLNGSSHEHRFSQFETGLIWQQGNRGARFQAIGGAIFAGYGVEDDSGDLTLERFTPGYRFDADVSVPVFTRFRVFASAGYQGFYSDGMSNQWRWRYGVRMTFGSEVTPLERDEQARLAAEQAAREAERENPSPRIDPEVPQYMPRYLSQSLPPIVELSEVCKCFPAGPYTLQLGEFRSMEQAVRAMEYRGLRQFFNTVAYEREPLPVFLAQVDPEGAVLMFVGEFDSLDRIDFWKRQLRRSGVEGRLRKVIGSEGRVANRIAAVPELERSIEPQYTEEEVRRMNSLPGDRPAMDTAAMNQAEPESASRYTDSLVVGPVRENLVRAWLEQAEYRDTLLKTTDTAMPGRQRLVWEATRQEGWLYLDGFADRRQLDQWRAWLERRDLVADHREQATLPVGDTYIYHLGSRQTGHTLLLDAQPTANAIMTRMTSPEVLWFQAYQAINDQPPTLSVNWSDNDGRYHLVATGFGQRSQVMEASRQLSNVGLLPRLME</sequence>
<evidence type="ECO:0000256" key="1">
    <source>
        <dbReference type="SAM" id="MobiDB-lite"/>
    </source>
</evidence>
<feature type="region of interest" description="Disordered" evidence="1">
    <location>
        <begin position="196"/>
        <end position="217"/>
    </location>
</feature>
<name>A0A918KFG9_9GAMM</name>
<dbReference type="RefSeq" id="WP_189609849.1">
    <property type="nucleotide sequence ID" value="NZ_BMXR01000007.1"/>
</dbReference>
<accession>A0A918KFG9</accession>
<dbReference type="EMBL" id="BMXR01000007">
    <property type="protein sequence ID" value="GGX59141.1"/>
    <property type="molecule type" value="Genomic_DNA"/>
</dbReference>
<feature type="compositionally biased region" description="Basic and acidic residues" evidence="1">
    <location>
        <begin position="200"/>
        <end position="215"/>
    </location>
</feature>